<feature type="transmembrane region" description="Helical" evidence="6">
    <location>
        <begin position="14"/>
        <end position="35"/>
    </location>
</feature>
<organism evidence="7 8">
    <name type="scientific">Tepidimonas fonticaldi</name>
    <dbReference type="NCBI Taxonomy" id="1101373"/>
    <lineage>
        <taxon>Bacteria</taxon>
        <taxon>Pseudomonadati</taxon>
        <taxon>Pseudomonadota</taxon>
        <taxon>Betaproteobacteria</taxon>
        <taxon>Burkholderiales</taxon>
        <taxon>Tepidimonas</taxon>
    </lineage>
</organism>
<dbReference type="InterPro" id="IPR002797">
    <property type="entry name" value="Polysacc_synth"/>
</dbReference>
<evidence type="ECO:0000313" key="7">
    <source>
        <dbReference type="EMBL" id="OBS31909.1"/>
    </source>
</evidence>
<evidence type="ECO:0000256" key="1">
    <source>
        <dbReference type="ARBA" id="ARBA00004651"/>
    </source>
</evidence>
<evidence type="ECO:0000256" key="6">
    <source>
        <dbReference type="SAM" id="Phobius"/>
    </source>
</evidence>
<reference evidence="7 8" key="1">
    <citation type="submission" date="2016-06" db="EMBL/GenBank/DDBJ databases">
        <title>Genome sequence of Tepidimonas fonticaldi PL17.</title>
        <authorList>
            <person name="Pinnaka A.K."/>
        </authorList>
    </citation>
    <scope>NUCLEOTIDE SEQUENCE [LARGE SCALE GENOMIC DNA]</scope>
    <source>
        <strain evidence="7 8">PL17</strain>
    </source>
</reference>
<dbReference type="Pfam" id="PF01943">
    <property type="entry name" value="Polysacc_synt"/>
    <property type="match status" value="1"/>
</dbReference>
<dbReference type="Proteomes" id="UP000091969">
    <property type="component" value="Unassembled WGS sequence"/>
</dbReference>
<dbReference type="STRING" id="1101373.A9O67_11350"/>
<keyword evidence="5 6" id="KW-0472">Membrane</keyword>
<evidence type="ECO:0000256" key="2">
    <source>
        <dbReference type="ARBA" id="ARBA00022475"/>
    </source>
</evidence>
<feature type="transmembrane region" description="Helical" evidence="6">
    <location>
        <begin position="335"/>
        <end position="355"/>
    </location>
</feature>
<feature type="transmembrane region" description="Helical" evidence="6">
    <location>
        <begin position="296"/>
        <end position="323"/>
    </location>
</feature>
<feature type="transmembrane region" description="Helical" evidence="6">
    <location>
        <begin position="146"/>
        <end position="168"/>
    </location>
</feature>
<evidence type="ECO:0008006" key="9">
    <source>
        <dbReference type="Google" id="ProtNLM"/>
    </source>
</evidence>
<evidence type="ECO:0000256" key="4">
    <source>
        <dbReference type="ARBA" id="ARBA00022989"/>
    </source>
</evidence>
<sequence>MNTTQAQPRLRHNIAAMGLVQVSNYVLPLITLPYLTRVLGAEAYGKVAFAQVATAYFVLLVDYGFSWSATRKVAAQRTDRVALSRIFAATWAAQWLLVVMAALTVAIVVLLAERLRPDAALYAAAFSTVIGTALFPIWFLQGLERLQVVAILQLLPRALALVPIFLVIQQPQDAVWLLLIQGGAGVLGGVLSLYWMRRQSLIHWQLPSWSDTLGALREGGALFGSRAAISLYTTLVPLVLGWIAGPVALAYFNLADKLRSAAQGVLTPLSQALFPRMSHLVSTNGHAAYTLVRGSAFAVLLVAGSASAALWLLADWLILLLGGEEFLPAADVLRWLAPLPLVIGLSNILGVQIMLPHGLNRAFNTVLLSAAAASLGLIVPMASHFHAVGAAQTMLIVEIWVTVLMAIVLWRLGYFQADRWATLTTKS</sequence>
<protein>
    <recommendedName>
        <fullName evidence="9">O-antigen transporter</fullName>
    </recommendedName>
</protein>
<keyword evidence="4 6" id="KW-1133">Transmembrane helix</keyword>
<feature type="transmembrane region" description="Helical" evidence="6">
    <location>
        <begin position="229"/>
        <end position="252"/>
    </location>
</feature>
<dbReference type="AlphaFoldDB" id="A0A1A6DYQ4"/>
<feature type="transmembrane region" description="Helical" evidence="6">
    <location>
        <begin position="389"/>
        <end position="410"/>
    </location>
</feature>
<feature type="transmembrane region" description="Helical" evidence="6">
    <location>
        <begin position="86"/>
        <end position="112"/>
    </location>
</feature>
<name>A0A1A6DYQ4_9BURK</name>
<dbReference type="EMBL" id="LZDH01000005">
    <property type="protein sequence ID" value="OBS31909.1"/>
    <property type="molecule type" value="Genomic_DNA"/>
</dbReference>
<dbReference type="RefSeq" id="WP_068606487.1">
    <property type="nucleotide sequence ID" value="NZ_LZDH01000005.1"/>
</dbReference>
<feature type="transmembrane region" description="Helical" evidence="6">
    <location>
        <begin position="362"/>
        <end position="383"/>
    </location>
</feature>
<gene>
    <name evidence="7" type="ORF">A9O67_11350</name>
</gene>
<comment type="subcellular location">
    <subcellularLocation>
        <location evidence="1">Cell membrane</location>
        <topology evidence="1">Multi-pass membrane protein</topology>
    </subcellularLocation>
</comment>
<feature type="transmembrane region" description="Helical" evidence="6">
    <location>
        <begin position="175"/>
        <end position="196"/>
    </location>
</feature>
<evidence type="ECO:0000256" key="5">
    <source>
        <dbReference type="ARBA" id="ARBA00023136"/>
    </source>
</evidence>
<evidence type="ECO:0000256" key="3">
    <source>
        <dbReference type="ARBA" id="ARBA00022692"/>
    </source>
</evidence>
<keyword evidence="2" id="KW-1003">Cell membrane</keyword>
<accession>A0A1A6DYQ4</accession>
<dbReference type="PANTHER" id="PTHR30250">
    <property type="entry name" value="PST FAMILY PREDICTED COLANIC ACID TRANSPORTER"/>
    <property type="match status" value="1"/>
</dbReference>
<keyword evidence="8" id="KW-1185">Reference proteome</keyword>
<dbReference type="InterPro" id="IPR050833">
    <property type="entry name" value="Poly_Biosynth_Transport"/>
</dbReference>
<proteinExistence type="predicted"/>
<comment type="caution">
    <text evidence="7">The sequence shown here is derived from an EMBL/GenBank/DDBJ whole genome shotgun (WGS) entry which is preliminary data.</text>
</comment>
<feature type="transmembrane region" description="Helical" evidence="6">
    <location>
        <begin position="119"/>
        <end position="140"/>
    </location>
</feature>
<dbReference type="PANTHER" id="PTHR30250:SF11">
    <property type="entry name" value="O-ANTIGEN TRANSPORTER-RELATED"/>
    <property type="match status" value="1"/>
</dbReference>
<evidence type="ECO:0000313" key="8">
    <source>
        <dbReference type="Proteomes" id="UP000091969"/>
    </source>
</evidence>
<keyword evidence="3 6" id="KW-0812">Transmembrane</keyword>
<dbReference type="GO" id="GO:0005886">
    <property type="term" value="C:plasma membrane"/>
    <property type="evidence" value="ECO:0007669"/>
    <property type="project" value="UniProtKB-SubCell"/>
</dbReference>